<keyword evidence="1" id="KW-0665">Pyrimidine biosynthesis</keyword>
<protein>
    <submittedName>
        <fullName evidence="3">Dihydroorotase</fullName>
        <ecNumber evidence="3">3.5.2.3</ecNumber>
    </submittedName>
</protein>
<dbReference type="Gene3D" id="2.30.40.10">
    <property type="entry name" value="Urease, subunit C, domain 1"/>
    <property type="match status" value="1"/>
</dbReference>
<dbReference type="NCBIfam" id="NF005614">
    <property type="entry name" value="PRK07369.1"/>
    <property type="match status" value="1"/>
</dbReference>
<dbReference type="PANTHER" id="PTHR43668:SF2">
    <property type="entry name" value="ALLANTOINASE"/>
    <property type="match status" value="1"/>
</dbReference>
<dbReference type="InterPro" id="IPR004722">
    <property type="entry name" value="DHOase"/>
</dbReference>
<proteinExistence type="predicted"/>
<evidence type="ECO:0000313" key="3">
    <source>
        <dbReference type="EMBL" id="XCM37959.1"/>
    </source>
</evidence>
<dbReference type="GO" id="GO:0004038">
    <property type="term" value="F:allantoinase activity"/>
    <property type="evidence" value="ECO:0007669"/>
    <property type="project" value="TreeGrafter"/>
</dbReference>
<dbReference type="GO" id="GO:0046872">
    <property type="term" value="F:metal ion binding"/>
    <property type="evidence" value="ECO:0007669"/>
    <property type="project" value="InterPro"/>
</dbReference>
<organism evidence="3">
    <name type="scientific">Planktothricoides raciborskii GIHE-MW2</name>
    <dbReference type="NCBI Taxonomy" id="2792601"/>
    <lineage>
        <taxon>Bacteria</taxon>
        <taxon>Bacillati</taxon>
        <taxon>Cyanobacteriota</taxon>
        <taxon>Cyanophyceae</taxon>
        <taxon>Oscillatoriophycideae</taxon>
        <taxon>Oscillatoriales</taxon>
        <taxon>Oscillatoriaceae</taxon>
        <taxon>Planktothricoides</taxon>
    </lineage>
</organism>
<dbReference type="InterPro" id="IPR011059">
    <property type="entry name" value="Metal-dep_hydrolase_composite"/>
</dbReference>
<dbReference type="NCBIfam" id="TIGR00857">
    <property type="entry name" value="pyrC_multi"/>
    <property type="match status" value="1"/>
</dbReference>
<dbReference type="GO" id="GO:0005737">
    <property type="term" value="C:cytoplasm"/>
    <property type="evidence" value="ECO:0007669"/>
    <property type="project" value="TreeGrafter"/>
</dbReference>
<name>A0AAU8JGM7_9CYAN</name>
<dbReference type="RefSeq" id="WP_054469016.1">
    <property type="nucleotide sequence ID" value="NZ_CP159837.1"/>
</dbReference>
<dbReference type="EC" id="3.5.2.3" evidence="3"/>
<dbReference type="GO" id="GO:0006221">
    <property type="term" value="P:pyrimidine nucleotide biosynthetic process"/>
    <property type="evidence" value="ECO:0007669"/>
    <property type="project" value="UniProtKB-KW"/>
</dbReference>
<evidence type="ECO:0000259" key="2">
    <source>
        <dbReference type="Pfam" id="PF12890"/>
    </source>
</evidence>
<dbReference type="Gene3D" id="3.20.20.140">
    <property type="entry name" value="Metal-dependent hydrolases"/>
    <property type="match status" value="1"/>
</dbReference>
<dbReference type="PANTHER" id="PTHR43668">
    <property type="entry name" value="ALLANTOINASE"/>
    <property type="match status" value="1"/>
</dbReference>
<accession>A0AAU8JGM7</accession>
<feature type="domain" description="Dihydroorotase catalytic" evidence="2">
    <location>
        <begin position="55"/>
        <end position="245"/>
    </location>
</feature>
<dbReference type="EMBL" id="CP159837">
    <property type="protein sequence ID" value="XCM37959.1"/>
    <property type="molecule type" value="Genomic_DNA"/>
</dbReference>
<dbReference type="GO" id="GO:0006145">
    <property type="term" value="P:purine nucleobase catabolic process"/>
    <property type="evidence" value="ECO:0007669"/>
    <property type="project" value="TreeGrafter"/>
</dbReference>
<dbReference type="InterPro" id="IPR032466">
    <property type="entry name" value="Metal_Hydrolase"/>
</dbReference>
<dbReference type="SUPFAM" id="SSF51556">
    <property type="entry name" value="Metallo-dependent hydrolases"/>
    <property type="match status" value="1"/>
</dbReference>
<dbReference type="Pfam" id="PF12890">
    <property type="entry name" value="DHOase"/>
    <property type="match status" value="1"/>
</dbReference>
<dbReference type="GO" id="GO:0004151">
    <property type="term" value="F:dihydroorotase activity"/>
    <property type="evidence" value="ECO:0007669"/>
    <property type="project" value="UniProtKB-EC"/>
</dbReference>
<dbReference type="InterPro" id="IPR024403">
    <property type="entry name" value="DHOase_cat"/>
</dbReference>
<dbReference type="SUPFAM" id="SSF51338">
    <property type="entry name" value="Composite domain of metallo-dependent hydrolases"/>
    <property type="match status" value="1"/>
</dbReference>
<dbReference type="CDD" id="cd01317">
    <property type="entry name" value="DHOase_IIa"/>
    <property type="match status" value="1"/>
</dbReference>
<dbReference type="AlphaFoldDB" id="A0AAU8JGM7"/>
<keyword evidence="3" id="KW-0378">Hydrolase</keyword>
<reference evidence="3" key="1">
    <citation type="submission" date="2024-07" db="EMBL/GenBank/DDBJ databases">
        <authorList>
            <person name="Kim Y.J."/>
            <person name="Jeong J.Y."/>
        </authorList>
    </citation>
    <scope>NUCLEOTIDE SEQUENCE</scope>
    <source>
        <strain evidence="3">GIHE-MW2</strain>
    </source>
</reference>
<gene>
    <name evidence="3" type="ORF">ABWT76_000771</name>
</gene>
<sequence length="441" mass="47204">MNSQLIQQVRVLDPVANTDEIADVLIVDRTIQAIAPHLSEAIGADTEVIDGRGLILGPGLVDLYSHSGEPGFEERETLVSLMQAAAAGGFTRLGILPDTHPEIDNATAVTGLHRCLNLLPQQSPQKLPQFYIWGALTLGAKGEQMTELAELANAGVVGFTDGQPVKKLGLLRRSLEYLQPLGLPIALWPCDRDLGGNGSVREGSTSIRLGLVGSPAIAETSALAAILEIVAATGTPVHLMRISTARSVELIRAAKAQGLPITASTTWMHLLLNVQNIRGHLNPNSSLCHPAPEIPYDAAMHLDPPLGNIEDQLALISAVEDGAIDVVAIDHSPYSYEETHVAFAESPPGAIGLELALPLLWHNLVETGKLTALQLWRVLSTNPAECFQQKPATFTQGSSAELILFDPQKTWKVEINHLASRSHNTPWLGQTLTGQVVKTLA</sequence>
<dbReference type="InterPro" id="IPR050138">
    <property type="entry name" value="DHOase/Allantoinase_Hydrolase"/>
</dbReference>
<evidence type="ECO:0000256" key="1">
    <source>
        <dbReference type="ARBA" id="ARBA00022975"/>
    </source>
</evidence>